<protein>
    <submittedName>
        <fullName evidence="3">Uncharacterized protein</fullName>
    </submittedName>
</protein>
<keyword evidence="4" id="KW-1185">Reference proteome</keyword>
<evidence type="ECO:0000313" key="3">
    <source>
        <dbReference type="EMBL" id="CAK0896245.1"/>
    </source>
</evidence>
<feature type="chain" id="PRO_5046656711" evidence="2">
    <location>
        <begin position="27"/>
        <end position="186"/>
    </location>
</feature>
<evidence type="ECO:0000256" key="1">
    <source>
        <dbReference type="SAM" id="MobiDB-lite"/>
    </source>
</evidence>
<comment type="caution">
    <text evidence="3">The sequence shown here is derived from an EMBL/GenBank/DDBJ whole genome shotgun (WGS) entry which is preliminary data.</text>
</comment>
<feature type="region of interest" description="Disordered" evidence="1">
    <location>
        <begin position="167"/>
        <end position="186"/>
    </location>
</feature>
<gene>
    <name evidence="3" type="ORF">PCOR1329_LOCUS74765</name>
</gene>
<reference evidence="3" key="1">
    <citation type="submission" date="2023-10" db="EMBL/GenBank/DDBJ databases">
        <authorList>
            <person name="Chen Y."/>
            <person name="Shah S."/>
            <person name="Dougan E. K."/>
            <person name="Thang M."/>
            <person name="Chan C."/>
        </authorList>
    </citation>
    <scope>NUCLEOTIDE SEQUENCE [LARGE SCALE GENOMIC DNA]</scope>
</reference>
<name>A0ABN9XEF1_9DINO</name>
<evidence type="ECO:0000256" key="2">
    <source>
        <dbReference type="SAM" id="SignalP"/>
    </source>
</evidence>
<proteinExistence type="predicted"/>
<dbReference type="Proteomes" id="UP001189429">
    <property type="component" value="Unassembled WGS sequence"/>
</dbReference>
<accession>A0ABN9XEF1</accession>
<feature type="region of interest" description="Disordered" evidence="1">
    <location>
        <begin position="43"/>
        <end position="69"/>
    </location>
</feature>
<evidence type="ECO:0000313" key="4">
    <source>
        <dbReference type="Proteomes" id="UP001189429"/>
    </source>
</evidence>
<feature type="signal peptide" evidence="2">
    <location>
        <begin position="1"/>
        <end position="26"/>
    </location>
</feature>
<keyword evidence="2" id="KW-0732">Signal</keyword>
<sequence>MAARPARVLGAAIPALLAVLLGGVGAEKAPVVVHRKVRHSALQVSRLGASGARHRHGRRQDRPGSSGDPALLQQLARESSAAAAEMTAEAQDQLGNIELAHQEAAGAQHNSKTEGDMLHTALLENNENLLVIQKLAETVSKMKVQWQEIERQELLCRKRVADLRNGQSQRVEDSALANSVDDAARA</sequence>
<dbReference type="EMBL" id="CAUYUJ010020162">
    <property type="protein sequence ID" value="CAK0896245.1"/>
    <property type="molecule type" value="Genomic_DNA"/>
</dbReference>
<organism evidence="3 4">
    <name type="scientific">Prorocentrum cordatum</name>
    <dbReference type="NCBI Taxonomy" id="2364126"/>
    <lineage>
        <taxon>Eukaryota</taxon>
        <taxon>Sar</taxon>
        <taxon>Alveolata</taxon>
        <taxon>Dinophyceae</taxon>
        <taxon>Prorocentrales</taxon>
        <taxon>Prorocentraceae</taxon>
        <taxon>Prorocentrum</taxon>
    </lineage>
</organism>